<dbReference type="AlphaFoldDB" id="A0A0E9QSV3"/>
<evidence type="ECO:0000313" key="2">
    <source>
        <dbReference type="EMBL" id="JAH19198.1"/>
    </source>
</evidence>
<sequence length="49" mass="5619">MRNNCDFGKYYNIISCSAAIEHSIRQWFTNLVLGPPCMLVFIPTTIIIL</sequence>
<keyword evidence="1" id="KW-0472">Membrane</keyword>
<keyword evidence="1" id="KW-0812">Transmembrane</keyword>
<name>A0A0E9QSV3_ANGAN</name>
<reference evidence="2" key="1">
    <citation type="submission" date="2014-11" db="EMBL/GenBank/DDBJ databases">
        <authorList>
            <person name="Amaro Gonzalez C."/>
        </authorList>
    </citation>
    <scope>NUCLEOTIDE SEQUENCE</scope>
</reference>
<evidence type="ECO:0000256" key="1">
    <source>
        <dbReference type="SAM" id="Phobius"/>
    </source>
</evidence>
<organism evidence="2">
    <name type="scientific">Anguilla anguilla</name>
    <name type="common">European freshwater eel</name>
    <name type="synonym">Muraena anguilla</name>
    <dbReference type="NCBI Taxonomy" id="7936"/>
    <lineage>
        <taxon>Eukaryota</taxon>
        <taxon>Metazoa</taxon>
        <taxon>Chordata</taxon>
        <taxon>Craniata</taxon>
        <taxon>Vertebrata</taxon>
        <taxon>Euteleostomi</taxon>
        <taxon>Actinopterygii</taxon>
        <taxon>Neopterygii</taxon>
        <taxon>Teleostei</taxon>
        <taxon>Anguilliformes</taxon>
        <taxon>Anguillidae</taxon>
        <taxon>Anguilla</taxon>
    </lineage>
</organism>
<protein>
    <submittedName>
        <fullName evidence="2">Uncharacterized protein</fullName>
    </submittedName>
</protein>
<feature type="transmembrane region" description="Helical" evidence="1">
    <location>
        <begin position="27"/>
        <end position="48"/>
    </location>
</feature>
<keyword evidence="1" id="KW-1133">Transmembrane helix</keyword>
<proteinExistence type="predicted"/>
<dbReference type="EMBL" id="GBXM01089379">
    <property type="protein sequence ID" value="JAH19198.1"/>
    <property type="molecule type" value="Transcribed_RNA"/>
</dbReference>
<accession>A0A0E9QSV3</accession>
<reference evidence="2" key="2">
    <citation type="journal article" date="2015" name="Fish Shellfish Immunol.">
        <title>Early steps in the European eel (Anguilla anguilla)-Vibrio vulnificus interaction in the gills: Role of the RtxA13 toxin.</title>
        <authorList>
            <person name="Callol A."/>
            <person name="Pajuelo D."/>
            <person name="Ebbesson L."/>
            <person name="Teles M."/>
            <person name="MacKenzie S."/>
            <person name="Amaro C."/>
        </authorList>
    </citation>
    <scope>NUCLEOTIDE SEQUENCE</scope>
</reference>